<protein>
    <submittedName>
        <fullName evidence="7">G patch domain-containing protein 8</fullName>
    </submittedName>
</protein>
<feature type="region of interest" description="Disordered" evidence="4">
    <location>
        <begin position="94"/>
        <end position="125"/>
    </location>
</feature>
<dbReference type="CDD" id="cd12148">
    <property type="entry name" value="fungal_TF_MHR"/>
    <property type="match status" value="1"/>
</dbReference>
<evidence type="ECO:0000313" key="8">
    <source>
        <dbReference type="Proteomes" id="UP001174694"/>
    </source>
</evidence>
<dbReference type="Pfam" id="PF04082">
    <property type="entry name" value="Fungal_trans"/>
    <property type="match status" value="1"/>
</dbReference>
<feature type="transmembrane region" description="Helical" evidence="5">
    <location>
        <begin position="557"/>
        <end position="578"/>
    </location>
</feature>
<dbReference type="GO" id="GO:0000981">
    <property type="term" value="F:DNA-binding transcription factor activity, RNA polymerase II-specific"/>
    <property type="evidence" value="ECO:0007669"/>
    <property type="project" value="InterPro"/>
</dbReference>
<dbReference type="SMART" id="SM00066">
    <property type="entry name" value="GAL4"/>
    <property type="match status" value="1"/>
</dbReference>
<dbReference type="Proteomes" id="UP001174694">
    <property type="component" value="Unassembled WGS sequence"/>
</dbReference>
<dbReference type="PANTHER" id="PTHR46910">
    <property type="entry name" value="TRANSCRIPTION FACTOR PDR1"/>
    <property type="match status" value="1"/>
</dbReference>
<feature type="compositionally biased region" description="Polar residues" evidence="4">
    <location>
        <begin position="113"/>
        <end position="125"/>
    </location>
</feature>
<sequence>MPADRAKGDPGDASNNGAIRACDQCRIRKIRCDKESPCSNCRIAQRLCSSTGAGQKPKEARQRVLISTQYERKIDQIEERLAGIEALLRKLASSGGVHTSPEPPFHEPPPSSATIASSVGGETSGTVYDRDELDSAFEGNSSLSAHTAFASEFLEHAVERTSLRDLSPNMQAALNSLQQIVGMQNKSSGAHEVRFANQKPLPKGTGTFRELPMPPLAAVIPVLREMKETPPGTFTLISVCCFMAIEDFADACRQVYFALEDYSHATFIIVNAGLYYLFQEKAVLAGDDIAAVRDYTGYYELCRDNLETGLANLNLFLPATIDNIEALLLGASYAIEVSRPSLAWQLNMTAAQLCQALGYHRAPSGNASEGGQELMDKKGLLFWFAYMLDRGLALRLGRASVIRDFDITVSRTIGSINAPEPWKEILQLWISHAEVQGKIYEQLYSPGSLVRPVSERIEAAQLLASELKRIAQKAAMARAQGSASLNKTKATVMEMVMKSDEVSFLSSLALVYRATPSVGGFPGTFSPECIETARAAMQTHQEAMRLMGSNQWTAASYIHWTILYAPFVPFIVIFCHIIETANVEDLNRLRDFIESLQSVCTVSEGVEKLHRLFQVLYNVASLYLEAKVQQQQDQDMTPIGNEFDVYLSALGLMPLDENMSGGAVGIDAGPPAAGVNQTTQLGDWFSGNRHMMGLLEEDLSQFNPTTWTNGS</sequence>
<dbReference type="GO" id="GO:0003677">
    <property type="term" value="F:DNA binding"/>
    <property type="evidence" value="ECO:0007669"/>
    <property type="project" value="InterPro"/>
</dbReference>
<gene>
    <name evidence="7" type="ORF">NKR23_g11272</name>
</gene>
<dbReference type="PROSITE" id="PS50048">
    <property type="entry name" value="ZN2_CY6_FUNGAL_2"/>
    <property type="match status" value="1"/>
</dbReference>
<organism evidence="7 8">
    <name type="scientific">Pleurostoma richardsiae</name>
    <dbReference type="NCBI Taxonomy" id="41990"/>
    <lineage>
        <taxon>Eukaryota</taxon>
        <taxon>Fungi</taxon>
        <taxon>Dikarya</taxon>
        <taxon>Ascomycota</taxon>
        <taxon>Pezizomycotina</taxon>
        <taxon>Sordariomycetes</taxon>
        <taxon>Sordariomycetidae</taxon>
        <taxon>Calosphaeriales</taxon>
        <taxon>Pleurostomataceae</taxon>
        <taxon>Pleurostoma</taxon>
    </lineage>
</organism>
<dbReference type="GO" id="GO:0008270">
    <property type="term" value="F:zinc ion binding"/>
    <property type="evidence" value="ECO:0007669"/>
    <property type="project" value="InterPro"/>
</dbReference>
<feature type="coiled-coil region" evidence="3">
    <location>
        <begin position="67"/>
        <end position="94"/>
    </location>
</feature>
<keyword evidence="3" id="KW-0175">Coiled coil</keyword>
<keyword evidence="5" id="KW-0472">Membrane</keyword>
<keyword evidence="1" id="KW-0479">Metal-binding</keyword>
<dbReference type="AlphaFoldDB" id="A0AA38VDM5"/>
<dbReference type="SUPFAM" id="SSF57701">
    <property type="entry name" value="Zn2/Cys6 DNA-binding domain"/>
    <property type="match status" value="1"/>
</dbReference>
<dbReference type="InterPro" id="IPR036864">
    <property type="entry name" value="Zn2-C6_fun-type_DNA-bd_sf"/>
</dbReference>
<dbReference type="PROSITE" id="PS00463">
    <property type="entry name" value="ZN2_CY6_FUNGAL_1"/>
    <property type="match status" value="1"/>
</dbReference>
<dbReference type="Gene3D" id="4.10.240.10">
    <property type="entry name" value="Zn(2)-C6 fungal-type DNA-binding domain"/>
    <property type="match status" value="1"/>
</dbReference>
<keyword evidence="2" id="KW-0539">Nucleus</keyword>
<comment type="caution">
    <text evidence="7">The sequence shown here is derived from an EMBL/GenBank/DDBJ whole genome shotgun (WGS) entry which is preliminary data.</text>
</comment>
<keyword evidence="8" id="KW-1185">Reference proteome</keyword>
<keyword evidence="5" id="KW-0812">Transmembrane</keyword>
<reference evidence="7" key="1">
    <citation type="submission" date="2022-07" db="EMBL/GenBank/DDBJ databases">
        <title>Fungi with potential for degradation of polypropylene.</title>
        <authorList>
            <person name="Gostincar C."/>
        </authorList>
    </citation>
    <scope>NUCLEOTIDE SEQUENCE</scope>
    <source>
        <strain evidence="7">EXF-13308</strain>
    </source>
</reference>
<evidence type="ECO:0000256" key="2">
    <source>
        <dbReference type="ARBA" id="ARBA00023242"/>
    </source>
</evidence>
<dbReference type="GO" id="GO:0006351">
    <property type="term" value="P:DNA-templated transcription"/>
    <property type="evidence" value="ECO:0007669"/>
    <property type="project" value="InterPro"/>
</dbReference>
<dbReference type="PANTHER" id="PTHR46910:SF5">
    <property type="entry name" value="ZN(II)2CYS6 TRANSCRIPTION FACTOR (EUROFUNG)"/>
    <property type="match status" value="1"/>
</dbReference>
<feature type="domain" description="Zn(2)-C6 fungal-type" evidence="6">
    <location>
        <begin position="21"/>
        <end position="50"/>
    </location>
</feature>
<evidence type="ECO:0000256" key="1">
    <source>
        <dbReference type="ARBA" id="ARBA00022723"/>
    </source>
</evidence>
<evidence type="ECO:0000313" key="7">
    <source>
        <dbReference type="EMBL" id="KAJ9132353.1"/>
    </source>
</evidence>
<dbReference type="SMART" id="SM00906">
    <property type="entry name" value="Fungal_trans"/>
    <property type="match status" value="1"/>
</dbReference>
<dbReference type="InterPro" id="IPR007219">
    <property type="entry name" value="XnlR_reg_dom"/>
</dbReference>
<accession>A0AA38VDM5</accession>
<evidence type="ECO:0000259" key="6">
    <source>
        <dbReference type="PROSITE" id="PS50048"/>
    </source>
</evidence>
<dbReference type="InterPro" id="IPR050987">
    <property type="entry name" value="AtrR-like"/>
</dbReference>
<evidence type="ECO:0000256" key="3">
    <source>
        <dbReference type="SAM" id="Coils"/>
    </source>
</evidence>
<dbReference type="Pfam" id="PF00172">
    <property type="entry name" value="Zn_clus"/>
    <property type="match status" value="1"/>
</dbReference>
<dbReference type="CDD" id="cd00067">
    <property type="entry name" value="GAL4"/>
    <property type="match status" value="1"/>
</dbReference>
<feature type="compositionally biased region" description="Pro residues" evidence="4">
    <location>
        <begin position="101"/>
        <end position="111"/>
    </location>
</feature>
<evidence type="ECO:0000256" key="4">
    <source>
        <dbReference type="SAM" id="MobiDB-lite"/>
    </source>
</evidence>
<dbReference type="InterPro" id="IPR001138">
    <property type="entry name" value="Zn2Cys6_DnaBD"/>
</dbReference>
<evidence type="ECO:0000256" key="5">
    <source>
        <dbReference type="SAM" id="Phobius"/>
    </source>
</evidence>
<keyword evidence="5" id="KW-1133">Transmembrane helix</keyword>
<name>A0AA38VDM5_9PEZI</name>
<dbReference type="EMBL" id="JANBVO010000058">
    <property type="protein sequence ID" value="KAJ9132353.1"/>
    <property type="molecule type" value="Genomic_DNA"/>
</dbReference>
<proteinExistence type="predicted"/>